<comment type="caution">
    <text evidence="3">The sequence shown here is derived from an EMBL/GenBank/DDBJ whole genome shotgun (WGS) entry which is preliminary data.</text>
</comment>
<feature type="compositionally biased region" description="Acidic residues" evidence="1">
    <location>
        <begin position="705"/>
        <end position="716"/>
    </location>
</feature>
<feature type="compositionally biased region" description="Acidic residues" evidence="1">
    <location>
        <begin position="74"/>
        <end position="91"/>
    </location>
</feature>
<accession>A0AA39X0K2</accession>
<sequence length="749" mass="84533">MSDDSGESDHFDQFANGHASPDGSDDGASNRDSDNHSDHDSSDDDNDGRGNRNTRRLLDLEAEESGDDQSGSDNDSDDGSSLDGFIDDEERESSPAELHFFPQFKRLPLELRMHIWELFCPDLTAKSRVYDFMVQKHHTNPHFIVQEMPILEGQTAPARAVLATHRESRRFAENVLPDKLTFNFRQSDVRFNKQKDIVVWNHWAPFDSAFMSPAYIFIPGFSDQIWHLAFRSRDDIVRPDFETILNTILDLETCYLEFSSEDISTRDLRWCVSKEVNSYYTETVQKEEGLGEDIQILYYWPGTHKNNQFAQQNINKDLVLNKCSRGIEIDHDCWITLFNHNQYQLWPIVRFSSKRELRRFQKILDRQRTKADGDVSDVGSSDGETGESEDNDENEYESSGIDDSDMEEGSADDENTNDLIVLSDNGSDDESDSEADGDDTGGASTFAGFSPIRDQSPDAAARFSSLEQDDEDDSSTARESDDEPIVRKPTVKRRSRSRVLESDSEDGDDAKSEEEEAQKKKSLKRSRGRVVESDSEGEAPEEEAPRKQSLKRSRSRVLESEDDDDDEEEQAPRKRSRTTGSVHRRNNLIIVPADDEEEEERKMRTNSRVRAVSDDEDDEEDGNGVQVIGDSDSESGSSEESSDDEDEGGGGNEAKPLTLAEKLQLHRTRNPVPESDHEESDPDEYESDIEEMGSDDYDARNYADFQDDEEGNETSGDEGAGAGRGGGGGDELVMDMADVYDNEDEFEGF</sequence>
<dbReference type="Proteomes" id="UP001174934">
    <property type="component" value="Unassembled WGS sequence"/>
</dbReference>
<feature type="compositionally biased region" description="Basic residues" evidence="1">
    <location>
        <begin position="573"/>
        <end position="586"/>
    </location>
</feature>
<feature type="compositionally biased region" description="Acidic residues" evidence="1">
    <location>
        <begin position="384"/>
        <end position="416"/>
    </location>
</feature>
<evidence type="ECO:0000259" key="2">
    <source>
        <dbReference type="Pfam" id="PF20150"/>
    </source>
</evidence>
<feature type="compositionally biased region" description="Acidic residues" evidence="1">
    <location>
        <begin position="533"/>
        <end position="542"/>
    </location>
</feature>
<feature type="compositionally biased region" description="Acidic residues" evidence="1">
    <location>
        <begin position="502"/>
        <end position="516"/>
    </location>
</feature>
<proteinExistence type="predicted"/>
<feature type="region of interest" description="Disordered" evidence="1">
    <location>
        <begin position="369"/>
        <end position="749"/>
    </location>
</feature>
<dbReference type="Pfam" id="PF20150">
    <property type="entry name" value="2EXR"/>
    <property type="match status" value="1"/>
</dbReference>
<dbReference type="InterPro" id="IPR045518">
    <property type="entry name" value="2EXR"/>
</dbReference>
<organism evidence="3 4">
    <name type="scientific">Bombardia bombarda</name>
    <dbReference type="NCBI Taxonomy" id="252184"/>
    <lineage>
        <taxon>Eukaryota</taxon>
        <taxon>Fungi</taxon>
        <taxon>Dikarya</taxon>
        <taxon>Ascomycota</taxon>
        <taxon>Pezizomycotina</taxon>
        <taxon>Sordariomycetes</taxon>
        <taxon>Sordariomycetidae</taxon>
        <taxon>Sordariales</taxon>
        <taxon>Lasiosphaeriaceae</taxon>
        <taxon>Bombardia</taxon>
    </lineage>
</organism>
<feature type="compositionally biased region" description="Acidic residues" evidence="1">
    <location>
        <begin position="676"/>
        <end position="696"/>
    </location>
</feature>
<feature type="region of interest" description="Disordered" evidence="1">
    <location>
        <begin position="1"/>
        <end position="94"/>
    </location>
</feature>
<feature type="compositionally biased region" description="Acidic residues" evidence="1">
    <location>
        <begin position="426"/>
        <end position="439"/>
    </location>
</feature>
<dbReference type="EMBL" id="JAULSR010000003">
    <property type="protein sequence ID" value="KAK0625021.1"/>
    <property type="molecule type" value="Genomic_DNA"/>
</dbReference>
<evidence type="ECO:0000256" key="1">
    <source>
        <dbReference type="SAM" id="MobiDB-lite"/>
    </source>
</evidence>
<evidence type="ECO:0000313" key="4">
    <source>
        <dbReference type="Proteomes" id="UP001174934"/>
    </source>
</evidence>
<feature type="domain" description="2EXR" evidence="2">
    <location>
        <begin position="101"/>
        <end position="198"/>
    </location>
</feature>
<evidence type="ECO:0000313" key="3">
    <source>
        <dbReference type="EMBL" id="KAK0625021.1"/>
    </source>
</evidence>
<reference evidence="3" key="1">
    <citation type="submission" date="2023-06" db="EMBL/GenBank/DDBJ databases">
        <title>Genome-scale phylogeny and comparative genomics of the fungal order Sordariales.</title>
        <authorList>
            <consortium name="Lawrence Berkeley National Laboratory"/>
            <person name="Hensen N."/>
            <person name="Bonometti L."/>
            <person name="Westerberg I."/>
            <person name="Brannstrom I.O."/>
            <person name="Guillou S."/>
            <person name="Cros-Aarteil S."/>
            <person name="Calhoun S."/>
            <person name="Haridas S."/>
            <person name="Kuo A."/>
            <person name="Mondo S."/>
            <person name="Pangilinan J."/>
            <person name="Riley R."/>
            <person name="LaButti K."/>
            <person name="Andreopoulos B."/>
            <person name="Lipzen A."/>
            <person name="Chen C."/>
            <person name="Yanf M."/>
            <person name="Daum C."/>
            <person name="Ng V."/>
            <person name="Clum A."/>
            <person name="Steindorff A."/>
            <person name="Ohm R."/>
            <person name="Martin F."/>
            <person name="Silar P."/>
            <person name="Natvig D."/>
            <person name="Lalanne C."/>
            <person name="Gautier V."/>
            <person name="Ament-velasquez S.L."/>
            <person name="Kruys A."/>
            <person name="Hutchinson M.I."/>
            <person name="Powell A.J."/>
            <person name="Barry K."/>
            <person name="Miller A.N."/>
            <person name="Grigoriev I.V."/>
            <person name="Debuchy R."/>
            <person name="Gladieux P."/>
            <person name="Thoren M.H."/>
            <person name="Johannesson H."/>
        </authorList>
    </citation>
    <scope>NUCLEOTIDE SEQUENCE</scope>
    <source>
        <strain evidence="3">SMH3391-2</strain>
    </source>
</reference>
<name>A0AA39X0K2_9PEZI</name>
<gene>
    <name evidence="3" type="ORF">B0T17DRAFT_531695</name>
</gene>
<keyword evidence="4" id="KW-1185">Reference proteome</keyword>
<feature type="compositionally biased region" description="Acidic residues" evidence="1">
    <location>
        <begin position="560"/>
        <end position="569"/>
    </location>
</feature>
<protein>
    <recommendedName>
        <fullName evidence="2">2EXR domain-containing protein</fullName>
    </recommendedName>
</protein>
<dbReference type="AlphaFoldDB" id="A0AA39X0K2"/>
<feature type="compositionally biased region" description="Basic and acidic residues" evidence="1">
    <location>
        <begin position="28"/>
        <end position="40"/>
    </location>
</feature>
<feature type="compositionally biased region" description="Gly residues" evidence="1">
    <location>
        <begin position="718"/>
        <end position="730"/>
    </location>
</feature>
<feature type="compositionally biased region" description="Acidic residues" evidence="1">
    <location>
        <begin position="738"/>
        <end position="749"/>
    </location>
</feature>